<sequence>MFIKSPATRAYIYGILVAVGAIALVYGLVTEEQLAVWLGLGGSILGNGLALANTNKGAHEA</sequence>
<keyword evidence="3" id="KW-1185">Reference proteome</keyword>
<keyword evidence="1" id="KW-0812">Transmembrane</keyword>
<keyword evidence="1" id="KW-1133">Transmembrane helix</keyword>
<dbReference type="Pfam" id="PF23809">
    <property type="entry name" value="Phage_holin_9"/>
    <property type="match status" value="1"/>
</dbReference>
<keyword evidence="1" id="KW-0472">Membrane</keyword>
<evidence type="ECO:0000256" key="1">
    <source>
        <dbReference type="SAM" id="Phobius"/>
    </source>
</evidence>
<evidence type="ECO:0000313" key="3">
    <source>
        <dbReference type="Proteomes" id="UP000221251"/>
    </source>
</evidence>
<dbReference type="InterPro" id="IPR056390">
    <property type="entry name" value="Holin_phage"/>
</dbReference>
<organism evidence="2 3">
    <name type="scientific">Arthrobacter phage Adat</name>
    <dbReference type="NCBI Taxonomy" id="2027883"/>
    <lineage>
        <taxon>Viruses</taxon>
        <taxon>Duplodnaviria</taxon>
        <taxon>Heunggongvirae</taxon>
        <taxon>Uroviricota</taxon>
        <taxon>Caudoviricetes</taxon>
        <taxon>Jasminevirus</taxon>
        <taxon>Jasminevirus adat</taxon>
    </lineage>
</organism>
<dbReference type="EMBL" id="MF668266">
    <property type="protein sequence ID" value="ASZ72601.1"/>
    <property type="molecule type" value="Genomic_DNA"/>
</dbReference>
<dbReference type="Proteomes" id="UP000221251">
    <property type="component" value="Segment"/>
</dbReference>
<protein>
    <submittedName>
        <fullName evidence="2">Holin</fullName>
    </submittedName>
</protein>
<accession>A0A249XLI4</accession>
<gene>
    <name evidence="2" type="ORF">ADAT_28</name>
</gene>
<reference evidence="2 3" key="1">
    <citation type="submission" date="2017-08" db="EMBL/GenBank/DDBJ databases">
        <authorList>
            <person name="Bertolini C.M."/>
            <person name="Tyransky A."/>
            <person name="Ball S.L."/>
            <person name="Breitenberger C.A."/>
            <person name="Daniels C.J."/>
            <person name="Garlena R.A."/>
            <person name="Russell D.A."/>
            <person name="Pope W.H."/>
            <person name="Jacobs-Sera D."/>
            <person name="Hendrix R.W."/>
            <person name="Hatfull G.F."/>
        </authorList>
    </citation>
    <scope>NUCLEOTIDE SEQUENCE [LARGE SCALE GENOMIC DNA]</scope>
</reference>
<proteinExistence type="predicted"/>
<name>A0A249XLI4_9CAUD</name>
<feature type="transmembrane region" description="Helical" evidence="1">
    <location>
        <begin position="35"/>
        <end position="52"/>
    </location>
</feature>
<evidence type="ECO:0000313" key="2">
    <source>
        <dbReference type="EMBL" id="ASZ72601.1"/>
    </source>
</evidence>
<feature type="transmembrane region" description="Helical" evidence="1">
    <location>
        <begin position="12"/>
        <end position="29"/>
    </location>
</feature>